<dbReference type="GO" id="GO:0016301">
    <property type="term" value="F:kinase activity"/>
    <property type="evidence" value="ECO:0007669"/>
    <property type="project" value="InterPro"/>
</dbReference>
<dbReference type="PANTHER" id="PTHR10285">
    <property type="entry name" value="URIDINE KINASE"/>
    <property type="match status" value="1"/>
</dbReference>
<dbReference type="Gene3D" id="3.40.50.300">
    <property type="entry name" value="P-loop containing nucleotide triphosphate hydrolases"/>
    <property type="match status" value="1"/>
</dbReference>
<dbReference type="SUPFAM" id="SSF52540">
    <property type="entry name" value="P-loop containing nucleoside triphosphate hydrolases"/>
    <property type="match status" value="1"/>
</dbReference>
<evidence type="ECO:0000259" key="1">
    <source>
        <dbReference type="Pfam" id="PF00485"/>
    </source>
</evidence>
<gene>
    <name evidence="2" type="ORF">A3D51_03990</name>
</gene>
<sequence length="252" mass="28674">MKNPINQATVSFPKKLNITDQEIDISSLSDAQKEYYVDLFEEVVRLYQAKKKVRVIVGLSGPAGAGKSVIAAIFHEIAKQRPLPFRFESIGIDAFHYQNDFLISNLSDGEPLKNHKGRFDTYDLPKLTEALTHFSLGHSISLPVYSRKIHDPIENVMDIKRGEPALLLVEGLWLLYDKNGWDKVGKLLDYSIFVEADNDAVRNNVLKRHVRRGRSIGNASEYYEENEGKNFDLVMKTKNKANKIIPSYYDLG</sequence>
<accession>A0A1G2S6S7</accession>
<dbReference type="Pfam" id="PF00485">
    <property type="entry name" value="PRK"/>
    <property type="match status" value="1"/>
</dbReference>
<organism evidence="2 3">
    <name type="scientific">Candidatus Yonathbacteria bacterium RIFCSPHIGHO2_02_FULL_44_14</name>
    <dbReference type="NCBI Taxonomy" id="1802724"/>
    <lineage>
        <taxon>Bacteria</taxon>
        <taxon>Candidatus Yonathiibacteriota</taxon>
    </lineage>
</organism>
<reference evidence="2 3" key="1">
    <citation type="journal article" date="2016" name="Nat. Commun.">
        <title>Thousands of microbial genomes shed light on interconnected biogeochemical processes in an aquifer system.</title>
        <authorList>
            <person name="Anantharaman K."/>
            <person name="Brown C.T."/>
            <person name="Hug L.A."/>
            <person name="Sharon I."/>
            <person name="Castelle C.J."/>
            <person name="Probst A.J."/>
            <person name="Thomas B.C."/>
            <person name="Singh A."/>
            <person name="Wilkins M.J."/>
            <person name="Karaoz U."/>
            <person name="Brodie E.L."/>
            <person name="Williams K.H."/>
            <person name="Hubbard S.S."/>
            <person name="Banfield J.F."/>
        </authorList>
    </citation>
    <scope>NUCLEOTIDE SEQUENCE [LARGE SCALE GENOMIC DNA]</scope>
</reference>
<dbReference type="EMBL" id="MHUT01000017">
    <property type="protein sequence ID" value="OHA80697.1"/>
    <property type="molecule type" value="Genomic_DNA"/>
</dbReference>
<protein>
    <recommendedName>
        <fullName evidence="1">Phosphoribulokinase/uridine kinase domain-containing protein</fullName>
    </recommendedName>
</protein>
<dbReference type="AlphaFoldDB" id="A0A1G2S6S7"/>
<evidence type="ECO:0000313" key="3">
    <source>
        <dbReference type="Proteomes" id="UP000179118"/>
    </source>
</evidence>
<proteinExistence type="predicted"/>
<dbReference type="PRINTS" id="PR00988">
    <property type="entry name" value="URIDINKINASE"/>
</dbReference>
<feature type="domain" description="Phosphoribulokinase/uridine kinase" evidence="1">
    <location>
        <begin position="56"/>
        <end position="247"/>
    </location>
</feature>
<comment type="caution">
    <text evidence="2">The sequence shown here is derived from an EMBL/GenBank/DDBJ whole genome shotgun (WGS) entry which is preliminary data.</text>
</comment>
<evidence type="ECO:0000313" key="2">
    <source>
        <dbReference type="EMBL" id="OHA80697.1"/>
    </source>
</evidence>
<dbReference type="InterPro" id="IPR006083">
    <property type="entry name" value="PRK/URK"/>
</dbReference>
<name>A0A1G2S6S7_9BACT</name>
<dbReference type="InterPro" id="IPR027417">
    <property type="entry name" value="P-loop_NTPase"/>
</dbReference>
<dbReference type="Proteomes" id="UP000179118">
    <property type="component" value="Unassembled WGS sequence"/>
</dbReference>
<dbReference type="GO" id="GO:0005524">
    <property type="term" value="F:ATP binding"/>
    <property type="evidence" value="ECO:0007669"/>
    <property type="project" value="InterPro"/>
</dbReference>